<dbReference type="WBParaSite" id="TREG1_115330.3">
    <property type="protein sequence ID" value="TREG1_115330.3"/>
    <property type="gene ID" value="TREG1_115330"/>
</dbReference>
<evidence type="ECO:0000256" key="4">
    <source>
        <dbReference type="ARBA" id="ARBA00022490"/>
    </source>
</evidence>
<dbReference type="WBParaSite" id="TREG1_115330.4">
    <property type="protein sequence ID" value="TREG1_115330.4"/>
    <property type="gene ID" value="TREG1_115330"/>
</dbReference>
<keyword evidence="6 15" id="KW-0436">Ligase</keyword>
<keyword evidence="11 15" id="KW-0030">Aminoacyl-tRNA synthetase</keyword>
<dbReference type="GO" id="GO:0000049">
    <property type="term" value="F:tRNA binding"/>
    <property type="evidence" value="ECO:0007669"/>
    <property type="project" value="UniProtKB-UniRule"/>
</dbReference>
<comment type="similarity">
    <text evidence="3 15">Belongs to the class-I aminoacyl-tRNA synthetase family.</text>
</comment>
<dbReference type="InterPro" id="IPR002547">
    <property type="entry name" value="tRNA-bd_dom"/>
</dbReference>
<dbReference type="Pfam" id="PF01588">
    <property type="entry name" value="tRNA_bind"/>
    <property type="match status" value="1"/>
</dbReference>
<dbReference type="Pfam" id="PF00579">
    <property type="entry name" value="tRNA-synt_1b"/>
    <property type="match status" value="2"/>
</dbReference>
<evidence type="ECO:0000313" key="19">
    <source>
        <dbReference type="WBParaSite" id="TREG1_115330.1"/>
    </source>
</evidence>
<evidence type="ECO:0000256" key="13">
    <source>
        <dbReference type="ARBA" id="ARBA00048400"/>
    </source>
</evidence>
<reference evidence="19 20" key="2">
    <citation type="submission" date="2023-11" db="UniProtKB">
        <authorList>
            <consortium name="WormBaseParasite"/>
        </authorList>
    </citation>
    <scope>IDENTIFICATION</scope>
</reference>
<dbReference type="GO" id="GO:0005737">
    <property type="term" value="C:cytoplasm"/>
    <property type="evidence" value="ECO:0007669"/>
    <property type="project" value="UniProtKB-SubCell"/>
</dbReference>
<evidence type="ECO:0000256" key="11">
    <source>
        <dbReference type="ARBA" id="ARBA00023146"/>
    </source>
</evidence>
<keyword evidence="12" id="KW-0539">Nucleus</keyword>
<evidence type="ECO:0000259" key="17">
    <source>
        <dbReference type="PROSITE" id="PS50886"/>
    </source>
</evidence>
<keyword evidence="8 15" id="KW-0067">ATP-binding</keyword>
<evidence type="ECO:0000256" key="15">
    <source>
        <dbReference type="RuleBase" id="RU361234"/>
    </source>
</evidence>
<evidence type="ECO:0000256" key="2">
    <source>
        <dbReference type="ARBA" id="ARBA00004496"/>
    </source>
</evidence>
<dbReference type="GO" id="GO:0005524">
    <property type="term" value="F:ATP binding"/>
    <property type="evidence" value="ECO:0007669"/>
    <property type="project" value="UniProtKB-KW"/>
</dbReference>
<dbReference type="WBParaSite" id="TREG1_115330.5">
    <property type="protein sequence ID" value="TREG1_115330.5"/>
    <property type="gene ID" value="TREG1_115330"/>
</dbReference>
<keyword evidence="4" id="KW-0963">Cytoplasm</keyword>
<keyword evidence="7 15" id="KW-0547">Nucleotide-binding</keyword>
<feature type="region of interest" description="Disordered" evidence="16">
    <location>
        <begin position="808"/>
        <end position="851"/>
    </location>
</feature>
<dbReference type="GO" id="GO:0005634">
    <property type="term" value="C:nucleus"/>
    <property type="evidence" value="ECO:0007669"/>
    <property type="project" value="UniProtKB-SubCell"/>
</dbReference>
<keyword evidence="10 15" id="KW-0648">Protein biosynthesis</keyword>
<evidence type="ECO:0000313" key="20">
    <source>
        <dbReference type="WBParaSite" id="TREG1_115330.3"/>
    </source>
</evidence>
<evidence type="ECO:0000256" key="1">
    <source>
        <dbReference type="ARBA" id="ARBA00004123"/>
    </source>
</evidence>
<dbReference type="InterPro" id="IPR050489">
    <property type="entry name" value="Tyr-tRNA_synthase"/>
</dbReference>
<evidence type="ECO:0000256" key="9">
    <source>
        <dbReference type="ARBA" id="ARBA00022884"/>
    </source>
</evidence>
<comment type="catalytic activity">
    <reaction evidence="13">
        <text>tRNA(Tyr) + L-tyrosine + ATP = L-tyrosyl-tRNA(Tyr) + AMP + diphosphate + H(+)</text>
        <dbReference type="Rhea" id="RHEA:10220"/>
        <dbReference type="Rhea" id="RHEA-COMP:9706"/>
        <dbReference type="Rhea" id="RHEA-COMP:9707"/>
        <dbReference type="ChEBI" id="CHEBI:15378"/>
        <dbReference type="ChEBI" id="CHEBI:30616"/>
        <dbReference type="ChEBI" id="CHEBI:33019"/>
        <dbReference type="ChEBI" id="CHEBI:58315"/>
        <dbReference type="ChEBI" id="CHEBI:78442"/>
        <dbReference type="ChEBI" id="CHEBI:78536"/>
        <dbReference type="ChEBI" id="CHEBI:456215"/>
        <dbReference type="EC" id="6.1.1.1"/>
    </reaction>
    <physiologicalReaction direction="left-to-right" evidence="13">
        <dbReference type="Rhea" id="RHEA:10221"/>
    </physiologicalReaction>
</comment>
<protein>
    <recommendedName>
        <fullName evidence="15">Tyrosine--tRNA ligase</fullName>
        <ecNumber evidence="15">6.1.1.1</ecNumber>
    </recommendedName>
    <alternativeName>
        <fullName evidence="15">Tyrosyl-tRNA synthetase</fullName>
    </alternativeName>
</protein>
<feature type="compositionally biased region" description="Low complexity" evidence="16">
    <location>
        <begin position="818"/>
        <end position="834"/>
    </location>
</feature>
<name>A0AA85IVR6_TRIRE</name>
<dbReference type="PROSITE" id="PS00178">
    <property type="entry name" value="AA_TRNA_LIGASE_I"/>
    <property type="match status" value="1"/>
</dbReference>
<dbReference type="SUPFAM" id="SSF50249">
    <property type="entry name" value="Nucleic acid-binding proteins"/>
    <property type="match status" value="1"/>
</dbReference>
<evidence type="ECO:0000256" key="8">
    <source>
        <dbReference type="ARBA" id="ARBA00022840"/>
    </source>
</evidence>
<dbReference type="WBParaSite" id="TREG1_115330.1">
    <property type="protein sequence ID" value="TREG1_115330.1"/>
    <property type="gene ID" value="TREG1_115330"/>
</dbReference>
<evidence type="ECO:0000256" key="12">
    <source>
        <dbReference type="ARBA" id="ARBA00023242"/>
    </source>
</evidence>
<dbReference type="NCBIfam" id="TIGR00234">
    <property type="entry name" value="tyrS"/>
    <property type="match status" value="1"/>
</dbReference>
<dbReference type="CDD" id="cd00805">
    <property type="entry name" value="TyrRS_core"/>
    <property type="match status" value="1"/>
</dbReference>
<evidence type="ECO:0000256" key="6">
    <source>
        <dbReference type="ARBA" id="ARBA00022598"/>
    </source>
</evidence>
<evidence type="ECO:0000313" key="18">
    <source>
        <dbReference type="Proteomes" id="UP000050795"/>
    </source>
</evidence>
<dbReference type="PROSITE" id="PS50886">
    <property type="entry name" value="TRBD"/>
    <property type="match status" value="1"/>
</dbReference>
<evidence type="ECO:0000256" key="16">
    <source>
        <dbReference type="SAM" id="MobiDB-lite"/>
    </source>
</evidence>
<feature type="region of interest" description="Disordered" evidence="16">
    <location>
        <begin position="532"/>
        <end position="554"/>
    </location>
</feature>
<feature type="domain" description="TRNA-binding" evidence="17">
    <location>
        <begin position="872"/>
        <end position="981"/>
    </location>
</feature>
<proteinExistence type="inferred from homology"/>
<dbReference type="Gene3D" id="1.10.240.10">
    <property type="entry name" value="Tyrosyl-Transfer RNA Synthetase"/>
    <property type="match status" value="2"/>
</dbReference>
<dbReference type="Proteomes" id="UP000050795">
    <property type="component" value="Unassembled WGS sequence"/>
</dbReference>
<keyword evidence="5 14" id="KW-0820">tRNA-binding</keyword>
<dbReference type="InterPro" id="IPR014729">
    <property type="entry name" value="Rossmann-like_a/b/a_fold"/>
</dbReference>
<dbReference type="EC" id="6.1.1.1" evidence="15"/>
<evidence type="ECO:0000256" key="10">
    <source>
        <dbReference type="ARBA" id="ARBA00022917"/>
    </source>
</evidence>
<evidence type="ECO:0000256" key="3">
    <source>
        <dbReference type="ARBA" id="ARBA00005594"/>
    </source>
</evidence>
<dbReference type="Gene3D" id="3.40.50.620">
    <property type="entry name" value="HUPs"/>
    <property type="match status" value="2"/>
</dbReference>
<keyword evidence="18" id="KW-1185">Reference proteome</keyword>
<comment type="subcellular location">
    <subcellularLocation>
        <location evidence="2">Cytoplasm</location>
    </subcellularLocation>
    <subcellularLocation>
        <location evidence="1">Nucleus</location>
    </subcellularLocation>
</comment>
<evidence type="ECO:0000256" key="5">
    <source>
        <dbReference type="ARBA" id="ARBA00022555"/>
    </source>
</evidence>
<organism evidence="18 19">
    <name type="scientific">Trichobilharzia regenti</name>
    <name type="common">Nasal bird schistosome</name>
    <dbReference type="NCBI Taxonomy" id="157069"/>
    <lineage>
        <taxon>Eukaryota</taxon>
        <taxon>Metazoa</taxon>
        <taxon>Spiralia</taxon>
        <taxon>Lophotrochozoa</taxon>
        <taxon>Platyhelminthes</taxon>
        <taxon>Trematoda</taxon>
        <taxon>Digenea</taxon>
        <taxon>Strigeidida</taxon>
        <taxon>Schistosomatoidea</taxon>
        <taxon>Schistosomatidae</taxon>
        <taxon>Trichobilharzia</taxon>
    </lineage>
</organism>
<dbReference type="FunFam" id="3.40.50.620:FF:000040">
    <property type="entry name" value="Tyrosine--tRNA ligase"/>
    <property type="match status" value="1"/>
</dbReference>
<dbReference type="NCBIfam" id="NF006330">
    <property type="entry name" value="PRK08560.1"/>
    <property type="match status" value="1"/>
</dbReference>
<accession>A0AA85IVR6</accession>
<dbReference type="GO" id="GO:0006437">
    <property type="term" value="P:tyrosyl-tRNA aminoacylation"/>
    <property type="evidence" value="ECO:0007669"/>
    <property type="project" value="InterPro"/>
</dbReference>
<sequence>MEADKYTLVVRNLQEVIGENDLQVLLKKQNPAMAVYWGTATTGRPHIAYFVPILKLADMLRAGIKVTVLFADLHAYLDNMKAPWSLLRLRTKYYEAVIKGMFRSICVPLDQLHFVRGADYQLTEEYSIDVYRLMALTSVHDARKAGAEVVKQVSNPLVSGLLYPLLQALDEIHLKVDAQFGGVDQRKIFMLAEKYLPHLGHKKRVHLMNPMVPGLTGGKMSSSEADSKIDLLDPPNSVSNKLSSSICPPNVTAEQGNGVLAFLKYVIFPLVPKRTGLSIPRTPKPYFDYSQVEKDYLANKIPADSLRSIVAECLNGLLEAVQNDFKDPNLQKLVHDAYPTDGDNKGLSNSAGDDELAMFTDKKPTVLQEIGERINHIPKITDKSALLTAFENEFVGCKSLLEERLTKTDRLRCLWSITPSGLPHLGHSIPLRSLARLSHLDGVYIIVLINNISAHLHGSMTWDVIKQRGEFCRVILSGLFSALNGRMDRFTCLLGSDYQLSSAYMLDFYRLVSLVPETDCLISSELSEFDNNNNSNNNNNQLMNGTVDSGDISADSSSSASSVRSSLGELLLPCLDLIDIIQLGVDIRIASPRRTQKRQIFQSKFMRLFPDSLGALHLTHPMLCCLQAPANPNQTGLLTCPPMKSCPLSSRCLGPASAKALAALAEDNYIPLVEPPVPGSTEKSPLSGLKRRIKRAFCQPNNIDVNPILDICRWVLIPELKPEEPFIIPRSEKNGGPLHIMSKSSSLSQWDSLKQHYADGSLHPGDLKSAVEHLLSMANEKSLANHLSQSLPKWDELMRLLDEAFPLPKSKSKDKASKQSSQKPTNPPTTSNNTDSCCRPANLSDVKTSEEVVPKLNGNKTLSMQTSGDELNPNRLDIRVGLILSVKIHPNADSLFIEEVDFGAEIGKRTVVSGLAGLYPMEKLLGLHGIFIVNMKPVKIRGIESQAVLLCASYKDNSSSMLRVQPIYAMKEASTLGERFIFHSTDQLMTIVEPDKLLNPKTKLWEHLCPDLSTSSSQHVQWRDWQLGSLTGKQWICVPDEVPAGSSVR</sequence>
<dbReference type="GO" id="GO:0004831">
    <property type="term" value="F:tyrosine-tRNA ligase activity"/>
    <property type="evidence" value="ECO:0007669"/>
    <property type="project" value="UniProtKB-EC"/>
</dbReference>
<dbReference type="InterPro" id="IPR002305">
    <property type="entry name" value="aa-tRNA-synth_Ic"/>
</dbReference>
<evidence type="ECO:0000256" key="14">
    <source>
        <dbReference type="PROSITE-ProRule" id="PRU00209"/>
    </source>
</evidence>
<dbReference type="SUPFAM" id="SSF52374">
    <property type="entry name" value="Nucleotidylyl transferase"/>
    <property type="match status" value="2"/>
</dbReference>
<dbReference type="PRINTS" id="PR01040">
    <property type="entry name" value="TRNASYNTHTYR"/>
</dbReference>
<dbReference type="PANTHER" id="PTHR46264">
    <property type="entry name" value="TYROSINE-TRNA LIGASE"/>
    <property type="match status" value="1"/>
</dbReference>
<dbReference type="InterPro" id="IPR001412">
    <property type="entry name" value="aa-tRNA-synth_I_CS"/>
</dbReference>
<reference evidence="18" key="1">
    <citation type="submission" date="2022-06" db="EMBL/GenBank/DDBJ databases">
        <authorList>
            <person name="Berger JAMES D."/>
            <person name="Berger JAMES D."/>
        </authorList>
    </citation>
    <scope>NUCLEOTIDE SEQUENCE [LARGE SCALE GENOMIC DNA]</scope>
</reference>
<keyword evidence="9 14" id="KW-0694">RNA-binding</keyword>
<dbReference type="Gene3D" id="2.40.50.140">
    <property type="entry name" value="Nucleic acid-binding proteins"/>
    <property type="match status" value="1"/>
</dbReference>
<dbReference type="PANTHER" id="PTHR46264:SF4">
    <property type="entry name" value="TYROSINE--TRNA LIGASE, CYTOPLASMIC"/>
    <property type="match status" value="1"/>
</dbReference>
<dbReference type="InterPro" id="IPR012340">
    <property type="entry name" value="NA-bd_OB-fold"/>
</dbReference>
<dbReference type="AlphaFoldDB" id="A0AA85IVR6"/>
<evidence type="ECO:0000256" key="7">
    <source>
        <dbReference type="ARBA" id="ARBA00022741"/>
    </source>
</evidence>
<dbReference type="InterPro" id="IPR002307">
    <property type="entry name" value="Tyr-tRNA-ligase"/>
</dbReference>